<keyword evidence="3" id="KW-0472">Membrane</keyword>
<dbReference type="GO" id="GO:0007165">
    <property type="term" value="P:signal transduction"/>
    <property type="evidence" value="ECO:0007669"/>
    <property type="project" value="InterPro"/>
</dbReference>
<dbReference type="Pfam" id="PF22673">
    <property type="entry name" value="MCP-like_PDC_1"/>
    <property type="match status" value="1"/>
</dbReference>
<evidence type="ECO:0000256" key="1">
    <source>
        <dbReference type="ARBA" id="ARBA00012528"/>
    </source>
</evidence>
<dbReference type="Pfam" id="PF00672">
    <property type="entry name" value="HAMP"/>
    <property type="match status" value="1"/>
</dbReference>
<dbReference type="InterPro" id="IPR043128">
    <property type="entry name" value="Rev_trsase/Diguanyl_cyclase"/>
</dbReference>
<gene>
    <name evidence="6" type="ORF">TresaDRAFT_2550</name>
</gene>
<evidence type="ECO:0000259" key="4">
    <source>
        <dbReference type="PROSITE" id="PS50885"/>
    </source>
</evidence>
<dbReference type="Gene3D" id="3.30.70.270">
    <property type="match status" value="1"/>
</dbReference>
<dbReference type="GO" id="GO:0043709">
    <property type="term" value="P:cell adhesion involved in single-species biofilm formation"/>
    <property type="evidence" value="ECO:0007669"/>
    <property type="project" value="TreeGrafter"/>
</dbReference>
<evidence type="ECO:0000259" key="5">
    <source>
        <dbReference type="PROSITE" id="PS50887"/>
    </source>
</evidence>
<dbReference type="PANTHER" id="PTHR45138">
    <property type="entry name" value="REGULATORY COMPONENTS OF SENSORY TRANSDUCTION SYSTEM"/>
    <property type="match status" value="1"/>
</dbReference>
<dbReference type="STRING" id="907348.TresaDRAFT_2550"/>
<dbReference type="NCBIfam" id="TIGR00254">
    <property type="entry name" value="GGDEF"/>
    <property type="match status" value="1"/>
</dbReference>
<dbReference type="Gene3D" id="6.10.340.10">
    <property type="match status" value="1"/>
</dbReference>
<dbReference type="SMART" id="SM00304">
    <property type="entry name" value="HAMP"/>
    <property type="match status" value="1"/>
</dbReference>
<dbReference type="PANTHER" id="PTHR45138:SF9">
    <property type="entry name" value="DIGUANYLATE CYCLASE DGCM-RELATED"/>
    <property type="match status" value="1"/>
</dbReference>
<feature type="domain" description="HAMP" evidence="4">
    <location>
        <begin position="339"/>
        <end position="391"/>
    </location>
</feature>
<dbReference type="InterPro" id="IPR000160">
    <property type="entry name" value="GGDEF_dom"/>
</dbReference>
<dbReference type="Gene3D" id="3.30.450.20">
    <property type="entry name" value="PAS domain"/>
    <property type="match status" value="1"/>
</dbReference>
<dbReference type="OrthoDB" id="6192248at2"/>
<dbReference type="PROSITE" id="PS50887">
    <property type="entry name" value="GGDEF"/>
    <property type="match status" value="1"/>
</dbReference>
<evidence type="ECO:0000313" key="6">
    <source>
        <dbReference type="EMBL" id="EIC02701.1"/>
    </source>
</evidence>
<dbReference type="AlphaFoldDB" id="H7EID1"/>
<dbReference type="CDD" id="cd06225">
    <property type="entry name" value="HAMP"/>
    <property type="match status" value="1"/>
</dbReference>
<dbReference type="EC" id="2.7.7.65" evidence="1"/>
<dbReference type="InterPro" id="IPR003660">
    <property type="entry name" value="HAMP_dom"/>
</dbReference>
<keyword evidence="3" id="KW-0812">Transmembrane</keyword>
<dbReference type="SMART" id="SM00267">
    <property type="entry name" value="GGDEF"/>
    <property type="match status" value="1"/>
</dbReference>
<feature type="transmembrane region" description="Helical" evidence="3">
    <location>
        <begin position="315"/>
        <end position="338"/>
    </location>
</feature>
<organism evidence="6 7">
    <name type="scientific">Treponema saccharophilum DSM 2985</name>
    <dbReference type="NCBI Taxonomy" id="907348"/>
    <lineage>
        <taxon>Bacteria</taxon>
        <taxon>Pseudomonadati</taxon>
        <taxon>Spirochaetota</taxon>
        <taxon>Spirochaetia</taxon>
        <taxon>Spirochaetales</taxon>
        <taxon>Treponemataceae</taxon>
        <taxon>Treponema</taxon>
    </lineage>
</organism>
<dbReference type="CDD" id="cd01949">
    <property type="entry name" value="GGDEF"/>
    <property type="match status" value="1"/>
</dbReference>
<dbReference type="GO" id="GO:0005886">
    <property type="term" value="C:plasma membrane"/>
    <property type="evidence" value="ECO:0007669"/>
    <property type="project" value="TreeGrafter"/>
</dbReference>
<dbReference type="RefSeq" id="WP_002702663.1">
    <property type="nucleotide sequence ID" value="NZ_AGRW01000035.1"/>
</dbReference>
<dbReference type="InterPro" id="IPR050469">
    <property type="entry name" value="Diguanylate_Cyclase"/>
</dbReference>
<keyword evidence="3" id="KW-1133">Transmembrane helix</keyword>
<dbReference type="Proteomes" id="UP000003571">
    <property type="component" value="Unassembled WGS sequence"/>
</dbReference>
<dbReference type="SUPFAM" id="SSF158472">
    <property type="entry name" value="HAMP domain-like"/>
    <property type="match status" value="1"/>
</dbReference>
<reference evidence="6 7" key="1">
    <citation type="submission" date="2011-09" db="EMBL/GenBank/DDBJ databases">
        <title>The draft genome of Treponema saccharophilum DSM 2985.</title>
        <authorList>
            <consortium name="US DOE Joint Genome Institute (JGI-PGF)"/>
            <person name="Lucas S."/>
            <person name="Copeland A."/>
            <person name="Lapidus A."/>
            <person name="Glavina del Rio T."/>
            <person name="Dalin E."/>
            <person name="Tice H."/>
            <person name="Bruce D."/>
            <person name="Goodwin L."/>
            <person name="Pitluck S."/>
            <person name="Peters L."/>
            <person name="Kyrpides N."/>
            <person name="Mavromatis K."/>
            <person name="Ivanova N."/>
            <person name="Markowitz V."/>
            <person name="Cheng J.-F."/>
            <person name="Hugenholtz P."/>
            <person name="Woyke T."/>
            <person name="Wu D."/>
            <person name="Gronow S."/>
            <person name="Wellnitz S."/>
            <person name="Brambilla E."/>
            <person name="Klenk H.-P."/>
            <person name="Eisen J.A."/>
        </authorList>
    </citation>
    <scope>NUCLEOTIDE SEQUENCE [LARGE SCALE GENOMIC DNA]</scope>
    <source>
        <strain evidence="6 7">DSM 2985</strain>
    </source>
</reference>
<dbReference type="Pfam" id="PF00990">
    <property type="entry name" value="GGDEF"/>
    <property type="match status" value="1"/>
</dbReference>
<sequence>MKSLRTLFIRQLIATIAGVSALLTALAFYCVHMASEEHSGRSMKYLSELKTNMVDECFSSIEKSAHAIALKLESKADLEKLRVDSEYGREIEQSFISEVSKPNKSHEFAHSFYFSFDKKTAPAGVGSYVVMMDKKSNNKHFFSTMKFDLADFSDDDEPYAGWFYRTKKEGGSNWFAPRKCRNTGKIIETASYTVPLHKNGEFIGAAGIDVKLERLREILDDIEYDSAFSFLIDDNGNIIYHKDFPDGLRAEEFSYDNDLRSIKRLLTSDHIGTGKNFAYKWRGKMHRLIMSRLENDIILGISVPESEILRWQLKMMFLTVLVLVLIIAGGAAVANLIASKIITPLQAITDAASRIARGELNTPVPFKSEDEIGVLAESIRKISVELKDYIAHINEMAYTDAMTGCRNKAAYIEKVKELKRRIDEEMAEFTVFMFDVNGLKGVNDKFGHENGDQLIKDAAEIMKSVFRAEKVYRIGGDEFVVLEEKLDDEKTAGLMDEFDRQLSEFNHTSGTDDGISVSKGAASFDSKTDTSTDTVFARADKAMYRDKEHFYESHRRTR</sequence>
<keyword evidence="7" id="KW-1185">Reference proteome</keyword>
<evidence type="ECO:0000256" key="3">
    <source>
        <dbReference type="SAM" id="Phobius"/>
    </source>
</evidence>
<dbReference type="SUPFAM" id="SSF55073">
    <property type="entry name" value="Nucleotide cyclase"/>
    <property type="match status" value="1"/>
</dbReference>
<dbReference type="CDD" id="cd12913">
    <property type="entry name" value="PDC1_MCP_like"/>
    <property type="match status" value="1"/>
</dbReference>
<comment type="caution">
    <text evidence="6">The sequence shown here is derived from an EMBL/GenBank/DDBJ whole genome shotgun (WGS) entry which is preliminary data.</text>
</comment>
<name>H7EID1_9SPIR</name>
<dbReference type="InterPro" id="IPR029787">
    <property type="entry name" value="Nucleotide_cyclase"/>
</dbReference>
<feature type="domain" description="GGDEF" evidence="5">
    <location>
        <begin position="427"/>
        <end position="558"/>
    </location>
</feature>
<protein>
    <recommendedName>
        <fullName evidence="1">diguanylate cyclase</fullName>
        <ecNumber evidence="1">2.7.7.65</ecNumber>
    </recommendedName>
</protein>
<dbReference type="EMBL" id="AGRW01000035">
    <property type="protein sequence ID" value="EIC02701.1"/>
    <property type="molecule type" value="Genomic_DNA"/>
</dbReference>
<evidence type="ECO:0000313" key="7">
    <source>
        <dbReference type="Proteomes" id="UP000003571"/>
    </source>
</evidence>
<accession>H7EID1</accession>
<dbReference type="GO" id="GO:0052621">
    <property type="term" value="F:diguanylate cyclase activity"/>
    <property type="evidence" value="ECO:0007669"/>
    <property type="project" value="UniProtKB-EC"/>
</dbReference>
<dbReference type="PROSITE" id="PS50885">
    <property type="entry name" value="HAMP"/>
    <property type="match status" value="1"/>
</dbReference>
<dbReference type="GO" id="GO:1902201">
    <property type="term" value="P:negative regulation of bacterial-type flagellum-dependent cell motility"/>
    <property type="evidence" value="ECO:0007669"/>
    <property type="project" value="TreeGrafter"/>
</dbReference>
<evidence type="ECO:0000256" key="2">
    <source>
        <dbReference type="ARBA" id="ARBA00034247"/>
    </source>
</evidence>
<proteinExistence type="predicted"/>
<comment type="catalytic activity">
    <reaction evidence="2">
        <text>2 GTP = 3',3'-c-di-GMP + 2 diphosphate</text>
        <dbReference type="Rhea" id="RHEA:24898"/>
        <dbReference type="ChEBI" id="CHEBI:33019"/>
        <dbReference type="ChEBI" id="CHEBI:37565"/>
        <dbReference type="ChEBI" id="CHEBI:58805"/>
        <dbReference type="EC" id="2.7.7.65"/>
    </reaction>
</comment>
<dbReference type="eggNOG" id="COG2199">
    <property type="taxonomic scope" value="Bacteria"/>
</dbReference>
<dbReference type="PATRIC" id="fig|907348.3.peg.574"/>